<keyword evidence="3" id="KW-1185">Reference proteome</keyword>
<dbReference type="Proteomes" id="UP000426246">
    <property type="component" value="Chromosome"/>
</dbReference>
<feature type="transmembrane region" description="Helical" evidence="1">
    <location>
        <begin position="6"/>
        <end position="26"/>
    </location>
</feature>
<feature type="transmembrane region" description="Helical" evidence="1">
    <location>
        <begin position="53"/>
        <end position="76"/>
    </location>
</feature>
<sequence>MTSLTLIILALACYRLTHLIVFDLIFAPIRDLFVTRDFETMTFTLQGGRIRSVIGRILICPWCSSLWVSVLITISYYYFESITYWICLLLTLSAFTSLIETAWMKSVGFPGMKPSTNKEENKNG</sequence>
<evidence type="ECO:0000313" key="3">
    <source>
        <dbReference type="Proteomes" id="UP000426246"/>
    </source>
</evidence>
<gene>
    <name evidence="2" type="ORF">EHS13_20125</name>
</gene>
<keyword evidence="1" id="KW-0812">Transmembrane</keyword>
<dbReference type="RefSeq" id="WP_155702126.1">
    <property type="nucleotide sequence ID" value="NZ_CP034235.1"/>
</dbReference>
<name>A0A6B8RNT5_9BACL</name>
<protein>
    <submittedName>
        <fullName evidence="2">DUF1360 domain-containing protein</fullName>
    </submittedName>
</protein>
<keyword evidence="1" id="KW-1133">Transmembrane helix</keyword>
<dbReference type="InterPro" id="IPR010773">
    <property type="entry name" value="Mycophage_PG1_Gp7"/>
</dbReference>
<accession>A0A6B8RNT5</accession>
<evidence type="ECO:0000313" key="2">
    <source>
        <dbReference type="EMBL" id="QGQ97026.1"/>
    </source>
</evidence>
<dbReference type="EMBL" id="CP034235">
    <property type="protein sequence ID" value="QGQ97026.1"/>
    <property type="molecule type" value="Genomic_DNA"/>
</dbReference>
<dbReference type="Pfam" id="PF07098">
    <property type="entry name" value="DUF1360"/>
    <property type="match status" value="1"/>
</dbReference>
<reference evidence="3" key="1">
    <citation type="submission" date="2018-11" db="EMBL/GenBank/DDBJ databases">
        <title>Complete genome sequence of Paenibacillus sp. ML311-T8.</title>
        <authorList>
            <person name="Nam Y.-D."/>
            <person name="Kang J."/>
            <person name="Chung W.-H."/>
            <person name="Park Y.S."/>
        </authorList>
    </citation>
    <scope>NUCLEOTIDE SEQUENCE [LARGE SCALE GENOMIC DNA]</scope>
    <source>
        <strain evidence="3">ML311-T8</strain>
    </source>
</reference>
<evidence type="ECO:0000256" key="1">
    <source>
        <dbReference type="SAM" id="Phobius"/>
    </source>
</evidence>
<dbReference type="OrthoDB" id="4722315at2"/>
<proteinExistence type="predicted"/>
<dbReference type="KEGG" id="ppsc:EHS13_20125"/>
<feature type="transmembrane region" description="Helical" evidence="1">
    <location>
        <begin position="82"/>
        <end position="103"/>
    </location>
</feature>
<keyword evidence="1" id="KW-0472">Membrane</keyword>
<organism evidence="2 3">
    <name type="scientific">Paenibacillus psychroresistens</name>
    <dbReference type="NCBI Taxonomy" id="1778678"/>
    <lineage>
        <taxon>Bacteria</taxon>
        <taxon>Bacillati</taxon>
        <taxon>Bacillota</taxon>
        <taxon>Bacilli</taxon>
        <taxon>Bacillales</taxon>
        <taxon>Paenibacillaceae</taxon>
        <taxon>Paenibacillus</taxon>
    </lineage>
</organism>
<dbReference type="AlphaFoldDB" id="A0A6B8RNT5"/>